<dbReference type="Gene3D" id="2.40.390.10">
    <property type="entry name" value="CV3147-like"/>
    <property type="match status" value="1"/>
</dbReference>
<keyword evidence="4" id="KW-1185">Reference proteome</keyword>
<dbReference type="SUPFAM" id="SSF160991">
    <property type="entry name" value="CV3147-like"/>
    <property type="match status" value="1"/>
</dbReference>
<dbReference type="eggNOG" id="COG3535">
    <property type="taxonomic scope" value="Bacteria"/>
</dbReference>
<proteinExistence type="predicted"/>
<dbReference type="Gene3D" id="3.40.1610.10">
    <property type="entry name" value="CV3147-like domain"/>
    <property type="match status" value="1"/>
</dbReference>
<dbReference type="PATRIC" id="fig|891968.3.peg.1932"/>
<accession>I4BZ24</accession>
<protein>
    <recommendedName>
        <fullName evidence="5">DUF917 domain-containing protein</fullName>
    </recommendedName>
</protein>
<dbReference type="STRING" id="891968.Anamo_1946"/>
<reference evidence="4" key="1">
    <citation type="journal article" date="2013" name="Stand. Genomic Sci.">
        <title>Complete genome sequence of the moderate thermophile Anaerobaculum mobile type strain (NGA(T)).</title>
        <authorList>
            <person name="Mavromatis K."/>
            <person name="Stackebrandt E."/>
            <person name="Held B."/>
            <person name="Lapidus A."/>
            <person name="Nolan M."/>
            <person name="Lucas S."/>
            <person name="Hammon N."/>
            <person name="Deshpande S."/>
            <person name="Cheng J.F."/>
            <person name="Tapia R."/>
            <person name="Goodwin L.A."/>
            <person name="Pitluck S."/>
            <person name="Liolios K."/>
            <person name="Pagani I."/>
            <person name="Ivanova N."/>
            <person name="Mikhailova N."/>
            <person name="Huntemann M."/>
            <person name="Pati A."/>
            <person name="Chen A."/>
            <person name="Palaniappan K."/>
            <person name="Land M."/>
            <person name="Rohde M."/>
            <person name="Spring S."/>
            <person name="Goker M."/>
            <person name="Woyke T."/>
            <person name="Detter J.C."/>
            <person name="Bristow J."/>
            <person name="Eisen J.A."/>
            <person name="Markowitz V."/>
            <person name="Hugenholtz P."/>
            <person name="Klenk H.P."/>
            <person name="Kyrpides N.C."/>
        </authorList>
    </citation>
    <scope>NUCLEOTIDE SEQUENCE</scope>
    <source>
        <strain evidence="4">ATCC BAA-54 / DSM 13181 / NGA</strain>
    </source>
</reference>
<organism evidence="3 4">
    <name type="scientific">Acetomicrobium mobile (strain ATCC BAA-54 / DSM 13181 / JCM 12221 / NGA)</name>
    <name type="common">Anaerobaculum mobile</name>
    <dbReference type="NCBI Taxonomy" id="891968"/>
    <lineage>
        <taxon>Bacteria</taxon>
        <taxon>Thermotogati</taxon>
        <taxon>Synergistota</taxon>
        <taxon>Synergistia</taxon>
        <taxon>Synergistales</taxon>
        <taxon>Acetomicrobiaceae</taxon>
        <taxon>Acetomicrobium</taxon>
    </lineage>
</organism>
<name>I4BZ24_ACEMN</name>
<sequence>MQKLTKQDMYDILYGCTILGTGGGGKLEKGLALIDKAFNEGKEITLLDLHELPDDALVACPYYCGSVSPTTPEQEEKYRGLPRIDEEPALRAFKVLEEYTGEKFYGAITTELGGSNSAVAFYVAAMLGIYIVDGDPAGRSVPELQHSTFYINGISITPMAVVNEFGDAVIVKNVVNDFRAETVVRAIAVVSKNQVGVADHVATGSQLRNGVIPGAVTYALKIGRAYREAKEKNLDVAEKIASAGKGYVIFKGFVEDLRWEDKDGFTIGETFIKGEKEFAGSSYKLWFKNENIVSWKDGTVDITVPDLICLIADETMEPVTNPNFKPGLRVSVIGLPAPKEWRTERGLEIFGPKSFGFDVEYQPIENKFKK</sequence>
<evidence type="ECO:0000259" key="2">
    <source>
        <dbReference type="Pfam" id="PF20906"/>
    </source>
</evidence>
<evidence type="ECO:0000313" key="3">
    <source>
        <dbReference type="EMBL" id="AFM22531.1"/>
    </source>
</evidence>
<gene>
    <name evidence="3" type="ordered locus">Anamo_1946</name>
</gene>
<dbReference type="InterPro" id="IPR024071">
    <property type="entry name" value="S-Me-THD_C_sf"/>
</dbReference>
<dbReference type="InterPro" id="IPR048350">
    <property type="entry name" value="S-Me-THD-like_C"/>
</dbReference>
<dbReference type="EMBL" id="CP003198">
    <property type="protein sequence ID" value="AFM22531.1"/>
    <property type="molecule type" value="Genomic_DNA"/>
</dbReference>
<dbReference type="Pfam" id="PF20906">
    <property type="entry name" value="S-Me-THD_C"/>
    <property type="match status" value="1"/>
</dbReference>
<dbReference type="KEGG" id="amo:Anamo_1946"/>
<dbReference type="AlphaFoldDB" id="I4BZ24"/>
<evidence type="ECO:0000313" key="4">
    <source>
        <dbReference type="Proteomes" id="UP000006061"/>
    </source>
</evidence>
<feature type="domain" description="S-Me-THD-like C-terminal" evidence="2">
    <location>
        <begin position="176"/>
        <end position="364"/>
    </location>
</feature>
<dbReference type="Proteomes" id="UP000006061">
    <property type="component" value="Chromosome"/>
</dbReference>
<feature type="domain" description="S-Me-THD N-terminal" evidence="1">
    <location>
        <begin position="7"/>
        <end position="172"/>
    </location>
</feature>
<evidence type="ECO:0008006" key="5">
    <source>
        <dbReference type="Google" id="ProtNLM"/>
    </source>
</evidence>
<dbReference type="Pfam" id="PF06032">
    <property type="entry name" value="S-Me-THD_N"/>
    <property type="match status" value="1"/>
</dbReference>
<evidence type="ECO:0000259" key="1">
    <source>
        <dbReference type="Pfam" id="PF06032"/>
    </source>
</evidence>
<dbReference type="HOGENOM" id="CLU_038930_1_0_0"/>
<dbReference type="InterPro" id="IPR027479">
    <property type="entry name" value="S-Me-THD_N_sf"/>
</dbReference>
<dbReference type="InterPro" id="IPR010318">
    <property type="entry name" value="S-Me-THD_N"/>
</dbReference>